<dbReference type="InterPro" id="IPR020946">
    <property type="entry name" value="Flavin_mOase-like"/>
</dbReference>
<dbReference type="AlphaFoldDB" id="A0A0M3K1K4"/>
<dbReference type="InterPro" id="IPR050346">
    <property type="entry name" value="FMO-like"/>
</dbReference>
<proteinExistence type="inferred from homology"/>
<sequence length="74" mass="8213">MPDRRLIAIVGAGSSGITATRQALDYGFEPVAFEVSKTFGGLWNYKPQETDGRLALFGHFVLFRGSFDSEKKQE</sequence>
<evidence type="ECO:0000256" key="1">
    <source>
        <dbReference type="ARBA" id="ARBA00009183"/>
    </source>
</evidence>
<evidence type="ECO:0000256" key="4">
    <source>
        <dbReference type="ARBA" id="ARBA00023002"/>
    </source>
</evidence>
<keyword evidence="5" id="KW-0503">Monooxygenase</keyword>
<comment type="cofactor">
    <cofactor evidence="5">
        <name>FAD</name>
        <dbReference type="ChEBI" id="CHEBI:57692"/>
    </cofactor>
</comment>
<dbReference type="Proteomes" id="UP000267096">
    <property type="component" value="Unassembled WGS sequence"/>
</dbReference>
<dbReference type="GO" id="GO:0050660">
    <property type="term" value="F:flavin adenine dinucleotide binding"/>
    <property type="evidence" value="ECO:0007669"/>
    <property type="project" value="InterPro"/>
</dbReference>
<protein>
    <recommendedName>
        <fullName evidence="5">Flavin-containing monooxygenase</fullName>
        <ecNumber evidence="5">1.-.-.-</ecNumber>
    </recommendedName>
</protein>
<evidence type="ECO:0000256" key="2">
    <source>
        <dbReference type="ARBA" id="ARBA00022630"/>
    </source>
</evidence>
<dbReference type="Gene3D" id="3.50.50.60">
    <property type="entry name" value="FAD/NAD(P)-binding domain"/>
    <property type="match status" value="1"/>
</dbReference>
<dbReference type="SUPFAM" id="SSF51905">
    <property type="entry name" value="FAD/NAD(P)-binding domain"/>
    <property type="match status" value="1"/>
</dbReference>
<reference evidence="6 7" key="2">
    <citation type="submission" date="2018-11" db="EMBL/GenBank/DDBJ databases">
        <authorList>
            <consortium name="Pathogen Informatics"/>
        </authorList>
    </citation>
    <scope>NUCLEOTIDE SEQUENCE [LARGE SCALE GENOMIC DNA]</scope>
</reference>
<dbReference type="GO" id="GO:0050661">
    <property type="term" value="F:NADP binding"/>
    <property type="evidence" value="ECO:0007669"/>
    <property type="project" value="InterPro"/>
</dbReference>
<evidence type="ECO:0000256" key="3">
    <source>
        <dbReference type="ARBA" id="ARBA00022827"/>
    </source>
</evidence>
<keyword evidence="7" id="KW-1185">Reference proteome</keyword>
<accession>A0A0M3K1K4</accession>
<keyword evidence="2 5" id="KW-0285">Flavoprotein</keyword>
<evidence type="ECO:0000313" key="7">
    <source>
        <dbReference type="Proteomes" id="UP000267096"/>
    </source>
</evidence>
<dbReference type="EC" id="1.-.-.-" evidence="5"/>
<name>A0A0M3K1K4_ANISI</name>
<dbReference type="GO" id="GO:0004499">
    <property type="term" value="F:N,N-dimethylaniline monooxygenase activity"/>
    <property type="evidence" value="ECO:0007669"/>
    <property type="project" value="InterPro"/>
</dbReference>
<organism evidence="8">
    <name type="scientific">Anisakis simplex</name>
    <name type="common">Herring worm</name>
    <dbReference type="NCBI Taxonomy" id="6269"/>
    <lineage>
        <taxon>Eukaryota</taxon>
        <taxon>Metazoa</taxon>
        <taxon>Ecdysozoa</taxon>
        <taxon>Nematoda</taxon>
        <taxon>Chromadorea</taxon>
        <taxon>Rhabditida</taxon>
        <taxon>Spirurina</taxon>
        <taxon>Ascaridomorpha</taxon>
        <taxon>Ascaridoidea</taxon>
        <taxon>Anisakidae</taxon>
        <taxon>Anisakis</taxon>
        <taxon>Anisakis simplex complex</taxon>
    </lineage>
</organism>
<dbReference type="WBParaSite" id="ASIM_0001475101-mRNA-1">
    <property type="protein sequence ID" value="ASIM_0001475101-mRNA-1"/>
    <property type="gene ID" value="ASIM_0001475101"/>
</dbReference>
<comment type="similarity">
    <text evidence="1 5">Belongs to the FMO family.</text>
</comment>
<dbReference type="PANTHER" id="PTHR23023">
    <property type="entry name" value="DIMETHYLANILINE MONOOXYGENASE"/>
    <property type="match status" value="1"/>
</dbReference>
<reference evidence="8" key="1">
    <citation type="submission" date="2017-02" db="UniProtKB">
        <authorList>
            <consortium name="WormBaseParasite"/>
        </authorList>
    </citation>
    <scope>IDENTIFICATION</scope>
</reference>
<keyword evidence="3 5" id="KW-0274">FAD</keyword>
<evidence type="ECO:0000256" key="5">
    <source>
        <dbReference type="RuleBase" id="RU361177"/>
    </source>
</evidence>
<evidence type="ECO:0000313" key="8">
    <source>
        <dbReference type="WBParaSite" id="ASIM_0001475101-mRNA-1"/>
    </source>
</evidence>
<keyword evidence="4 5" id="KW-0560">Oxidoreductase</keyword>
<dbReference type="InterPro" id="IPR036188">
    <property type="entry name" value="FAD/NAD-bd_sf"/>
</dbReference>
<dbReference type="EMBL" id="UYRR01031640">
    <property type="protein sequence ID" value="VDK51649.1"/>
    <property type="molecule type" value="Genomic_DNA"/>
</dbReference>
<gene>
    <name evidence="6" type="ORF">ASIM_LOCUS14161</name>
</gene>
<dbReference type="OrthoDB" id="66881at2759"/>
<evidence type="ECO:0000313" key="6">
    <source>
        <dbReference type="EMBL" id="VDK51649.1"/>
    </source>
</evidence>
<dbReference type="Pfam" id="PF00743">
    <property type="entry name" value="FMO-like"/>
    <property type="match status" value="1"/>
</dbReference>